<dbReference type="RefSeq" id="WP_147164291.1">
    <property type="nucleotide sequence ID" value="NZ_BJZO01000069.1"/>
</dbReference>
<dbReference type="Pfam" id="PF10124">
    <property type="entry name" value="Mu-like_gpT"/>
    <property type="match status" value="1"/>
</dbReference>
<dbReference type="AlphaFoldDB" id="A0A512H9Z7"/>
<comment type="caution">
    <text evidence="2">The sequence shown here is derived from an EMBL/GenBank/DDBJ whole genome shotgun (WGS) entry which is preliminary data.</text>
</comment>
<keyword evidence="3" id="KW-1185">Reference proteome</keyword>
<dbReference type="OrthoDB" id="9804833at2"/>
<evidence type="ECO:0000313" key="2">
    <source>
        <dbReference type="EMBL" id="GEO82276.1"/>
    </source>
</evidence>
<reference evidence="2 3" key="1">
    <citation type="submission" date="2019-07" db="EMBL/GenBank/DDBJ databases">
        <title>Whole genome shotgun sequence of Rhodospirillum oryzae NBRC 107573.</title>
        <authorList>
            <person name="Hosoyama A."/>
            <person name="Uohara A."/>
            <person name="Ohji S."/>
            <person name="Ichikawa N."/>
        </authorList>
    </citation>
    <scope>NUCLEOTIDE SEQUENCE [LARGE SCALE GENOMIC DNA]</scope>
    <source>
        <strain evidence="2 3">NBRC 107573</strain>
    </source>
</reference>
<accession>A0A512H9Z7</accession>
<evidence type="ECO:0000313" key="3">
    <source>
        <dbReference type="Proteomes" id="UP000321567"/>
    </source>
</evidence>
<gene>
    <name evidence="2" type="ORF">ROR02_24070</name>
</gene>
<sequence length="297" mass="32788">MIVNQASLSAITTSFKVLYQGAFDAAPSDWDKIATEVPSTTRQQTYAWLGTTTRFREWIGDRVIQNLGTHQYSIVNKPFENTVEVNRDDIEDDQLGVYRPLVTQMAQDAKTHPDELVFRLLAAGFTTPCYDGQYFFDTDHPVLDGAGGTVSVSNLQDGTGTPWYLLDTSKAIRAVIFQKRRDYTFVAMDKVDDEAVFARKAYRYGVDARVNAGFGLWQVAQASKAALTTETYAAARAAMMSIKGDQGKPLNIRPSLLVVPPSLEKAGLEVLKAERDAAGATNVYQNTAQLLVTPWLA</sequence>
<dbReference type="InterPro" id="IPR018774">
    <property type="entry name" value="Phage_Mu_GpT"/>
</dbReference>
<feature type="domain" description="Bacteriophage Mu GpT" evidence="1">
    <location>
        <begin position="8"/>
        <end position="296"/>
    </location>
</feature>
<name>A0A512H9Z7_9PROT</name>
<dbReference type="EMBL" id="BJZO01000069">
    <property type="protein sequence ID" value="GEO82276.1"/>
    <property type="molecule type" value="Genomic_DNA"/>
</dbReference>
<protein>
    <submittedName>
        <fullName evidence="2">Head protein</fullName>
    </submittedName>
</protein>
<proteinExistence type="predicted"/>
<dbReference type="Proteomes" id="UP000321567">
    <property type="component" value="Unassembled WGS sequence"/>
</dbReference>
<evidence type="ECO:0000259" key="1">
    <source>
        <dbReference type="Pfam" id="PF10124"/>
    </source>
</evidence>
<organism evidence="2 3">
    <name type="scientific">Pararhodospirillum oryzae</name>
    <dbReference type="NCBI Taxonomy" id="478448"/>
    <lineage>
        <taxon>Bacteria</taxon>
        <taxon>Pseudomonadati</taxon>
        <taxon>Pseudomonadota</taxon>
        <taxon>Alphaproteobacteria</taxon>
        <taxon>Rhodospirillales</taxon>
        <taxon>Rhodospirillaceae</taxon>
        <taxon>Pararhodospirillum</taxon>
    </lineage>
</organism>